<evidence type="ECO:0000259" key="1">
    <source>
        <dbReference type="PROSITE" id="PS50878"/>
    </source>
</evidence>
<sequence>MEFLREQQAVLSFKENELVINNADITKIPFINYDTLFLPARTKTLVAVKLQPNSASNGKILQATRIDAGPGIFAGECLVTNASNEAKLFFINATVEDVELTMAPVERVDKMMQSLALEGLNAEEMKSVKEIVSKFPFQFHLPLDKLSLTGSGAHRIVTPDDIPINVKQYRHPPHLRDEMRKHVQELIDNDIVEESESPYNSPLWTVPKKAGPDGVKKWRLVIDFRALNVKTIASAYPLPQITEILDQLGKSKYFSTLDLQSGFYQVPIDPADAHKTAFSTPFHHLQFRRMALGLTGSPGTFQALMDKVLTGLQGIELFIYMDDIVVYANSIQEHKEKMFRLMGRLKSANLTVRPDKCHFLKTTVTYLGHIISEKGVEPDPSKVSAVSNFPRPKKP</sequence>
<dbReference type="AlphaFoldDB" id="A0A6H5IIR2"/>
<feature type="non-terminal residue" evidence="2">
    <location>
        <position position="395"/>
    </location>
</feature>
<dbReference type="SUPFAM" id="SSF56672">
    <property type="entry name" value="DNA/RNA polymerases"/>
    <property type="match status" value="1"/>
</dbReference>
<dbReference type="InterPro" id="IPR043502">
    <property type="entry name" value="DNA/RNA_pol_sf"/>
</dbReference>
<evidence type="ECO:0000313" key="3">
    <source>
        <dbReference type="Proteomes" id="UP000479190"/>
    </source>
</evidence>
<name>A0A6H5IIR2_9HYME</name>
<accession>A0A6H5IIR2</accession>
<dbReference type="Proteomes" id="UP000479190">
    <property type="component" value="Unassembled WGS sequence"/>
</dbReference>
<dbReference type="InterPro" id="IPR000477">
    <property type="entry name" value="RT_dom"/>
</dbReference>
<reference evidence="2 3" key="1">
    <citation type="submission" date="2020-02" db="EMBL/GenBank/DDBJ databases">
        <authorList>
            <person name="Ferguson B K."/>
        </authorList>
    </citation>
    <scope>NUCLEOTIDE SEQUENCE [LARGE SCALE GENOMIC DNA]</scope>
</reference>
<evidence type="ECO:0000313" key="2">
    <source>
        <dbReference type="EMBL" id="CAB0035627.1"/>
    </source>
</evidence>
<dbReference type="Gene3D" id="3.30.70.270">
    <property type="match status" value="1"/>
</dbReference>
<protein>
    <recommendedName>
        <fullName evidence="1">Reverse transcriptase domain-containing protein</fullName>
    </recommendedName>
</protein>
<dbReference type="CDD" id="cd01647">
    <property type="entry name" value="RT_LTR"/>
    <property type="match status" value="1"/>
</dbReference>
<dbReference type="GO" id="GO:0071897">
    <property type="term" value="P:DNA biosynthetic process"/>
    <property type="evidence" value="ECO:0007669"/>
    <property type="project" value="UniProtKB-ARBA"/>
</dbReference>
<dbReference type="PROSITE" id="PS50878">
    <property type="entry name" value="RT_POL"/>
    <property type="match status" value="1"/>
</dbReference>
<dbReference type="InterPro" id="IPR051320">
    <property type="entry name" value="Viral_Replic_Matur_Polypro"/>
</dbReference>
<dbReference type="PANTHER" id="PTHR33064:SF37">
    <property type="entry name" value="RIBONUCLEASE H"/>
    <property type="match status" value="1"/>
</dbReference>
<dbReference type="Pfam" id="PF00078">
    <property type="entry name" value="RVT_1"/>
    <property type="match status" value="1"/>
</dbReference>
<dbReference type="InterPro" id="IPR043128">
    <property type="entry name" value="Rev_trsase/Diguanyl_cyclase"/>
</dbReference>
<dbReference type="Gene3D" id="3.10.10.10">
    <property type="entry name" value="HIV Type 1 Reverse Transcriptase, subunit A, domain 1"/>
    <property type="match status" value="1"/>
</dbReference>
<proteinExistence type="predicted"/>
<organism evidence="2 3">
    <name type="scientific">Trichogramma brassicae</name>
    <dbReference type="NCBI Taxonomy" id="86971"/>
    <lineage>
        <taxon>Eukaryota</taxon>
        <taxon>Metazoa</taxon>
        <taxon>Ecdysozoa</taxon>
        <taxon>Arthropoda</taxon>
        <taxon>Hexapoda</taxon>
        <taxon>Insecta</taxon>
        <taxon>Pterygota</taxon>
        <taxon>Neoptera</taxon>
        <taxon>Endopterygota</taxon>
        <taxon>Hymenoptera</taxon>
        <taxon>Apocrita</taxon>
        <taxon>Proctotrupomorpha</taxon>
        <taxon>Chalcidoidea</taxon>
        <taxon>Trichogrammatidae</taxon>
        <taxon>Trichogramma</taxon>
    </lineage>
</organism>
<dbReference type="EMBL" id="CADCXV010000794">
    <property type="protein sequence ID" value="CAB0035627.1"/>
    <property type="molecule type" value="Genomic_DNA"/>
</dbReference>
<dbReference type="PANTHER" id="PTHR33064">
    <property type="entry name" value="POL PROTEIN"/>
    <property type="match status" value="1"/>
</dbReference>
<gene>
    <name evidence="2" type="ORF">TBRA_LOCUS7517</name>
</gene>
<keyword evidence="3" id="KW-1185">Reference proteome</keyword>
<dbReference type="OrthoDB" id="430238at2759"/>
<feature type="domain" description="Reverse transcriptase" evidence="1">
    <location>
        <begin position="187"/>
        <end position="371"/>
    </location>
</feature>